<evidence type="ECO:0000313" key="1">
    <source>
        <dbReference type="EMBL" id="CBG71898.1"/>
    </source>
</evidence>
<evidence type="ECO:0000313" key="2">
    <source>
        <dbReference type="Proteomes" id="UP000001444"/>
    </source>
</evidence>
<sequence length="221" mass="23934">MTASCGLCDRDLEHGYLCPGDTLALAERLDRMPHLYEALAAFLQPSGRRPEFGRSRPAEAPLPIAEPAFNLRGPGGMVGVLEDWRSAMQADRGWGEPAIEGTVERRIAVAARALSMNLDWIAASWPMAGAFAEEIRGLERDGISIVNPPERSLRLGNCPAVYEDGVVCGAVLRVPAGTAKVECRWCGCEYPPESWLELHSLQPSATTSAARGVWEARPSHA</sequence>
<dbReference type="RefSeq" id="WP_013002486.1">
    <property type="nucleotide sequence ID" value="NC_013929.1"/>
</dbReference>
<keyword evidence="2" id="KW-1185">Reference proteome</keyword>
<dbReference type="Proteomes" id="UP000001444">
    <property type="component" value="Chromosome"/>
</dbReference>
<protein>
    <submittedName>
        <fullName evidence="1">Uncharacterized protein</fullName>
    </submittedName>
</protein>
<accession>C9ZFB2</accession>
<reference evidence="1 2" key="1">
    <citation type="journal article" date="2010" name="Mol. Plant Microbe Interact.">
        <title>Streptomyces scabies 87-22 contains a coronafacic acid-like biosynthetic cluster that contributes to plant-microbe interactions.</title>
        <authorList>
            <person name="Bignell D.R."/>
            <person name="Seipke R.F."/>
            <person name="Huguet-Tapia J.C."/>
            <person name="Chambers A.H."/>
            <person name="Parry R.J."/>
            <person name="Loria R."/>
        </authorList>
    </citation>
    <scope>NUCLEOTIDE SEQUENCE [LARGE SCALE GENOMIC DNA]</scope>
    <source>
        <strain evidence="1 2">87.22</strain>
    </source>
</reference>
<gene>
    <name evidence="1" type="ordered locus">SCAB_48471</name>
</gene>
<dbReference type="KEGG" id="scb:SCAB_48471"/>
<dbReference type="GeneID" id="24312570"/>
<organism evidence="1 2">
    <name type="scientific">Streptomyces scabiei (strain 87.22)</name>
    <dbReference type="NCBI Taxonomy" id="680198"/>
    <lineage>
        <taxon>Bacteria</taxon>
        <taxon>Bacillati</taxon>
        <taxon>Actinomycetota</taxon>
        <taxon>Actinomycetes</taxon>
        <taxon>Kitasatosporales</taxon>
        <taxon>Streptomycetaceae</taxon>
        <taxon>Streptomyces</taxon>
    </lineage>
</organism>
<dbReference type="HOGENOM" id="CLU_098308_1_0_11"/>
<dbReference type="eggNOG" id="ENOG5031HN6">
    <property type="taxonomic scope" value="Bacteria"/>
</dbReference>
<dbReference type="AlphaFoldDB" id="C9ZFB2"/>
<proteinExistence type="predicted"/>
<name>C9ZFB2_STRSW</name>
<dbReference type="STRING" id="680198.SCAB_48471"/>
<dbReference type="EMBL" id="FN554889">
    <property type="protein sequence ID" value="CBG71898.1"/>
    <property type="molecule type" value="Genomic_DNA"/>
</dbReference>